<comment type="caution">
    <text evidence="4">The sequence shown here is derived from an EMBL/GenBank/DDBJ whole genome shotgun (WGS) entry which is preliminary data.</text>
</comment>
<dbReference type="RefSeq" id="WP_110310457.1">
    <property type="nucleotide sequence ID" value="NZ_QICL01000009.1"/>
</dbReference>
<dbReference type="InterPro" id="IPR017853">
    <property type="entry name" value="GH"/>
</dbReference>
<dbReference type="OrthoDB" id="59486at2"/>
<dbReference type="PANTHER" id="PTHR37836:SF3">
    <property type="entry name" value="ENDOGLUCANASE"/>
    <property type="match status" value="1"/>
</dbReference>
<keyword evidence="5" id="KW-1185">Reference proteome</keyword>
<dbReference type="EMBL" id="QICL01000009">
    <property type="protein sequence ID" value="PXV64739.1"/>
    <property type="molecule type" value="Genomic_DNA"/>
</dbReference>
<dbReference type="Pfam" id="PF13204">
    <property type="entry name" value="Apiosidase"/>
    <property type="match status" value="1"/>
</dbReference>
<evidence type="ECO:0000313" key="4">
    <source>
        <dbReference type="EMBL" id="PXV64739.1"/>
    </source>
</evidence>
<dbReference type="Gene3D" id="3.20.20.80">
    <property type="entry name" value="Glycosidases"/>
    <property type="match status" value="1"/>
</dbReference>
<dbReference type="PANTHER" id="PTHR37836">
    <property type="entry name" value="LMO1036 PROTEIN"/>
    <property type="match status" value="1"/>
</dbReference>
<feature type="domain" description="Apiosidase-like catalytic" evidence="3">
    <location>
        <begin position="41"/>
        <end position="373"/>
    </location>
</feature>
<evidence type="ECO:0000256" key="1">
    <source>
        <dbReference type="SAM" id="SignalP"/>
    </source>
</evidence>
<proteinExistence type="predicted"/>
<organism evidence="4 5">
    <name type="scientific">Dysgonomonas alginatilytica</name>
    <dbReference type="NCBI Taxonomy" id="1605892"/>
    <lineage>
        <taxon>Bacteria</taxon>
        <taxon>Pseudomonadati</taxon>
        <taxon>Bacteroidota</taxon>
        <taxon>Bacteroidia</taxon>
        <taxon>Bacteroidales</taxon>
        <taxon>Dysgonomonadaceae</taxon>
        <taxon>Dysgonomonas</taxon>
    </lineage>
</organism>
<sequence length="481" mass="55958">MKTYKVILIAALAFLGLGSIHAQEKKSKIDIPWENGKLKVSDNKRFLQHENGKPFFWLGETAWLLPSRSNRDEVDFFMNETQKNGYNVVQISTLHTFSAMNAYGDWALPDGFTFENTDKKGEYNYWQHVDYIVEKAKAKGIYIGIVCVWGSVVQQKQLSIENAKIYGKFLAERYKKYPNIVWLIGGDIRGDVQPEVWQTLAKTIRAIDPDHLMTFHPRGRTISTTWFNNEPWLDFNMFQSGHRRYGQRFGDGDYPIEENTEEDNWRFVERSLAENPLKPVIDGEPSYEDIPHGLHDFDERYWQAEDVRRYAYWSVFAGSFGHTYGHNSTMQMLRPSYQASFGAKKPWWEALHDPGCQQMKYLKKLFLAFPFFERIPDQSVITNVNGVQYERVIATRGKDYILVYNYTNRLTEIDLTKISGNKKKAWWFNPRNGKTEFIAEFENGKQTFINDSGYGAGNDWVLIVTDASKSYVEGNLIDNKN</sequence>
<feature type="chain" id="PRO_5015987414" evidence="1">
    <location>
        <begin position="23"/>
        <end position="481"/>
    </location>
</feature>
<dbReference type="InterPro" id="IPR025277">
    <property type="entry name" value="Apiosidase-like_cat_dom"/>
</dbReference>
<dbReference type="Pfam" id="PF12904">
    <property type="entry name" value="Collagen_bind_2"/>
    <property type="match status" value="1"/>
</dbReference>
<keyword evidence="1" id="KW-0732">Signal</keyword>
<dbReference type="Proteomes" id="UP000247973">
    <property type="component" value="Unassembled WGS sequence"/>
</dbReference>
<reference evidence="4 5" key="1">
    <citation type="submission" date="2018-03" db="EMBL/GenBank/DDBJ databases">
        <title>Genomic Encyclopedia of Archaeal and Bacterial Type Strains, Phase II (KMG-II): from individual species to whole genera.</title>
        <authorList>
            <person name="Goeker M."/>
        </authorList>
    </citation>
    <scope>NUCLEOTIDE SEQUENCE [LARGE SCALE GENOMIC DNA]</scope>
    <source>
        <strain evidence="4 5">DSM 100214</strain>
    </source>
</reference>
<evidence type="ECO:0000259" key="3">
    <source>
        <dbReference type="Pfam" id="PF13204"/>
    </source>
</evidence>
<dbReference type="AlphaFoldDB" id="A0A2V3PP31"/>
<dbReference type="InterPro" id="IPR024749">
    <property type="entry name" value="Collagen-bd_put"/>
</dbReference>
<evidence type="ECO:0000259" key="2">
    <source>
        <dbReference type="Pfam" id="PF12904"/>
    </source>
</evidence>
<feature type="domain" description="Putative collagen-binding" evidence="2">
    <location>
        <begin position="375"/>
        <end position="464"/>
    </location>
</feature>
<protein>
    <submittedName>
        <fullName evidence="4">Collagenase-like protein with putative collagen-binding domain</fullName>
    </submittedName>
</protein>
<accession>A0A2V3PP31</accession>
<gene>
    <name evidence="4" type="ORF">CLV62_10965</name>
</gene>
<evidence type="ECO:0000313" key="5">
    <source>
        <dbReference type="Proteomes" id="UP000247973"/>
    </source>
</evidence>
<feature type="signal peptide" evidence="1">
    <location>
        <begin position="1"/>
        <end position="22"/>
    </location>
</feature>
<name>A0A2V3PP31_9BACT</name>
<dbReference type="SUPFAM" id="SSF51445">
    <property type="entry name" value="(Trans)glycosidases"/>
    <property type="match status" value="1"/>
</dbReference>